<evidence type="ECO:0000256" key="1">
    <source>
        <dbReference type="ARBA" id="ARBA00022679"/>
    </source>
</evidence>
<feature type="compositionally biased region" description="Low complexity" evidence="7">
    <location>
        <begin position="191"/>
        <end position="222"/>
    </location>
</feature>
<dbReference type="InterPro" id="IPR045269">
    <property type="entry name" value="Atg1-like"/>
</dbReference>
<dbReference type="SUPFAM" id="SSF48452">
    <property type="entry name" value="TPR-like"/>
    <property type="match status" value="1"/>
</dbReference>
<dbReference type="EMBL" id="FPJW01000010">
    <property type="protein sequence ID" value="SFX70734.1"/>
    <property type="molecule type" value="Genomic_DNA"/>
</dbReference>
<sequence>MVDPKRILNDLADSELALPEFQVMLQSLLQQGAFSLEAFSTALESFVTDGRISPALAEKITQQLPDTQPDIRPETIETDDEAVTVLAWPQHTAADETNPEDEAPTQIAYPQGQPDSSLDDDEAPTLIAYPPTSAAMTDDEDEAPTQIAYPQGETAFHPDDDEDEAPTIINTDTTGINSTYSPTSSTDFRNQTQQTSGHHSTTGFQSTTGYQTTTGTTTSTSQRSWDLPGATSPQLQKLGPGSIIKDRFILDKVLGAGGMGKVFQARDLLKVEANDANPYVAMKVLTEDFKAHPQSFIALQREASRQQKLAHPNIATVYDFDRIGMTGTQVFITMELLVGKPLDTYIRKVVRPKGGLPFEEAFPIIQQLGAALSYAHQRGIVHSDFKPGNAFLCDDGTVKTLDFGIARAVNAGGSDAEKDKKDTAAKAEGSKDEFDAGSLGALTPAYASLEMLQGKDPSTQDDLYALACVAYELLTGYHPFNKKSAAKAREAKLVPGPVKGLKKRQMKGLIHGLAFEKEKRTPTVEQFLEELEGKANWHKNPWVLASAFTLVLGVAAYNPVMNQLDERHIQRLIADVLSGQPQLIENTINQLPQLDVNARNRVTENGREVLQPWFQQLINRAVNLEEGRYDFDQAEVELARMAQLYPDSAALNAQRNHLDLQRNRYIHQLSQQLNQALDNEWLLPSTEREQRSISEILSLVIAVAPQHALLEDPRIPDAYATAAQEAINLGDLEQARIYLDIGLARMSRDIDLINTQDRWQLAQDRQRRESRISQLREAFGEQEMTEPNLALFTSNREAIIELARLSPDDTALSTLAGLAQPLVEATRDENNGQPLANSQRELLLALGLYQPLIELQQPTEPIARHFEQLLNQPALTHEWEAEVRNLLFYLQAHHSARHPAVTSGRDRLAQIYLDRINSLEEERRYSLALSLLDRANSFRLNEPRLGEARVRIDQDHTAFLREREAAALQARINGLQGNLLVEARAREMEAAERTLSELRLFMEDNDPFLTITAADAMAEAYLELTENAGRQGNFRQAVQLADRGLEISPNDLLLQTTRERYLVEGNIEELNQLFRDSEHFDTPAAQRMVDEIRTFAPARYPDLERQYTLILTERILQLAETDRRQGESLATRAAILFPGSTRLAQLRAELAPPPWIEGRTARAALTTGRLSEARNILESSRNRLPDHPEVLDFEKDLNARIRQAEQTFAAFSASLDAQEFDLARTRLGEARQLWSDNPTYRGAIATLSERMAQQRWQGRILQRDVDIRTLRANAELTGADVSAQEWIPVESMRPCTEDLAGFGRRARAICFDMLHDRVRGPLMVVIPGNDQQTGFAISKYEVSNEDYNKYCFFSGQCPVNDNLDKDLPRTGLNIQQIREYTEWLSARTGHTYRLPTRDEWHHAAWAQGQQPPRDYNCRVRLGGQILKGDQINRVSTGHQNGWGLQNFIGNAQELVQQGDRLLAVGGSYQDPHAECGLDFVRNHSGAADAVTGFRLLLEEVQAPLLQASTNP</sequence>
<feature type="repeat" description="TPR" evidence="5">
    <location>
        <begin position="1018"/>
        <end position="1051"/>
    </location>
</feature>
<dbReference type="GO" id="GO:0005829">
    <property type="term" value="C:cytosol"/>
    <property type="evidence" value="ECO:0007669"/>
    <property type="project" value="TreeGrafter"/>
</dbReference>
<dbReference type="GO" id="GO:0004674">
    <property type="term" value="F:protein serine/threonine kinase activity"/>
    <property type="evidence" value="ECO:0007669"/>
    <property type="project" value="InterPro"/>
</dbReference>
<dbReference type="GO" id="GO:0016020">
    <property type="term" value="C:membrane"/>
    <property type="evidence" value="ECO:0007669"/>
    <property type="project" value="TreeGrafter"/>
</dbReference>
<dbReference type="Gene3D" id="3.90.1580.10">
    <property type="entry name" value="paralog of FGE (formylglycine-generating enzyme)"/>
    <property type="match status" value="1"/>
</dbReference>
<dbReference type="PROSITE" id="PS50011">
    <property type="entry name" value="PROTEIN_KINASE_DOM"/>
    <property type="match status" value="1"/>
</dbReference>
<dbReference type="PANTHER" id="PTHR24348">
    <property type="entry name" value="SERINE/THREONINE-PROTEIN KINASE UNC-51-RELATED"/>
    <property type="match status" value="1"/>
</dbReference>
<feature type="binding site" evidence="6">
    <location>
        <position position="283"/>
    </location>
    <ligand>
        <name>ATP</name>
        <dbReference type="ChEBI" id="CHEBI:30616"/>
    </ligand>
</feature>
<name>A0A1K1Z9E8_9GAMM</name>
<dbReference type="InterPro" id="IPR005532">
    <property type="entry name" value="SUMF_dom"/>
</dbReference>
<keyword evidence="5" id="KW-0802">TPR repeat</keyword>
<dbReference type="InterPro" id="IPR019734">
    <property type="entry name" value="TPR_rpt"/>
</dbReference>
<dbReference type="InterPro" id="IPR011990">
    <property type="entry name" value="TPR-like_helical_dom_sf"/>
</dbReference>
<dbReference type="GO" id="GO:0000407">
    <property type="term" value="C:phagophore assembly site"/>
    <property type="evidence" value="ECO:0007669"/>
    <property type="project" value="TreeGrafter"/>
</dbReference>
<keyword evidence="1" id="KW-0808">Transferase</keyword>
<dbReference type="InterPro" id="IPR042095">
    <property type="entry name" value="SUMF_sf"/>
</dbReference>
<evidence type="ECO:0000256" key="5">
    <source>
        <dbReference type="PROSITE-ProRule" id="PRU00339"/>
    </source>
</evidence>
<evidence type="ECO:0000313" key="9">
    <source>
        <dbReference type="EMBL" id="SFX70734.1"/>
    </source>
</evidence>
<dbReference type="SUPFAM" id="SSF56112">
    <property type="entry name" value="Protein kinase-like (PK-like)"/>
    <property type="match status" value="1"/>
</dbReference>
<gene>
    <name evidence="9" type="ORF">SAMN02745752_02607</name>
</gene>
<keyword evidence="10" id="KW-1185">Reference proteome</keyword>
<evidence type="ECO:0000259" key="8">
    <source>
        <dbReference type="PROSITE" id="PS50011"/>
    </source>
</evidence>
<dbReference type="GO" id="GO:0005524">
    <property type="term" value="F:ATP binding"/>
    <property type="evidence" value="ECO:0007669"/>
    <property type="project" value="UniProtKB-UniRule"/>
</dbReference>
<dbReference type="InterPro" id="IPR011009">
    <property type="entry name" value="Kinase-like_dom_sf"/>
</dbReference>
<protein>
    <submittedName>
        <fullName evidence="9">Sulfatase-modifying factor enzyme 1</fullName>
    </submittedName>
</protein>
<organism evidence="9 10">
    <name type="scientific">Marinospirillum alkaliphilum DSM 21637</name>
    <dbReference type="NCBI Taxonomy" id="1122209"/>
    <lineage>
        <taxon>Bacteria</taxon>
        <taxon>Pseudomonadati</taxon>
        <taxon>Pseudomonadota</taxon>
        <taxon>Gammaproteobacteria</taxon>
        <taxon>Oceanospirillales</taxon>
        <taxon>Oceanospirillaceae</taxon>
        <taxon>Marinospirillum</taxon>
    </lineage>
</organism>
<proteinExistence type="predicted"/>
<dbReference type="PANTHER" id="PTHR24348:SF22">
    <property type="entry name" value="NON-SPECIFIC SERINE_THREONINE PROTEIN KINASE"/>
    <property type="match status" value="1"/>
</dbReference>
<evidence type="ECO:0000256" key="2">
    <source>
        <dbReference type="ARBA" id="ARBA00022741"/>
    </source>
</evidence>
<dbReference type="RefSeq" id="WP_072326931.1">
    <property type="nucleotide sequence ID" value="NZ_FPJW01000010.1"/>
</dbReference>
<dbReference type="Pfam" id="PF00069">
    <property type="entry name" value="Pkinase"/>
    <property type="match status" value="1"/>
</dbReference>
<keyword evidence="3" id="KW-0418">Kinase</keyword>
<evidence type="ECO:0000256" key="7">
    <source>
        <dbReference type="SAM" id="MobiDB-lite"/>
    </source>
</evidence>
<dbReference type="PROSITE" id="PS50005">
    <property type="entry name" value="TPR"/>
    <property type="match status" value="1"/>
</dbReference>
<accession>A0A1K1Z9E8</accession>
<reference evidence="9 10" key="1">
    <citation type="submission" date="2016-11" db="EMBL/GenBank/DDBJ databases">
        <authorList>
            <person name="Jaros S."/>
            <person name="Januszkiewicz K."/>
            <person name="Wedrychowicz H."/>
        </authorList>
    </citation>
    <scope>NUCLEOTIDE SEQUENCE [LARGE SCALE GENOMIC DNA]</scope>
    <source>
        <strain evidence="9 10">DSM 21637</strain>
    </source>
</reference>
<dbReference type="STRING" id="1122209.SAMN02745752_02607"/>
<keyword evidence="2 6" id="KW-0547">Nucleotide-binding</keyword>
<dbReference type="InterPro" id="IPR016187">
    <property type="entry name" value="CTDL_fold"/>
</dbReference>
<feature type="region of interest" description="Disordered" evidence="7">
    <location>
        <begin position="152"/>
        <end position="238"/>
    </location>
</feature>
<dbReference type="Pfam" id="PF03781">
    <property type="entry name" value="FGE-sulfatase"/>
    <property type="match status" value="1"/>
</dbReference>
<feature type="compositionally biased region" description="Polar residues" evidence="7">
    <location>
        <begin position="168"/>
        <end position="190"/>
    </location>
</feature>
<feature type="region of interest" description="Disordered" evidence="7">
    <location>
        <begin position="94"/>
        <end position="125"/>
    </location>
</feature>
<dbReference type="InterPro" id="IPR017441">
    <property type="entry name" value="Protein_kinase_ATP_BS"/>
</dbReference>
<evidence type="ECO:0000256" key="4">
    <source>
        <dbReference type="ARBA" id="ARBA00022840"/>
    </source>
</evidence>
<dbReference type="PROSITE" id="PS00107">
    <property type="entry name" value="PROTEIN_KINASE_ATP"/>
    <property type="match status" value="1"/>
</dbReference>
<dbReference type="CDD" id="cd14014">
    <property type="entry name" value="STKc_PknB_like"/>
    <property type="match status" value="1"/>
</dbReference>
<dbReference type="Proteomes" id="UP000182350">
    <property type="component" value="Unassembled WGS sequence"/>
</dbReference>
<feature type="domain" description="Protein kinase" evidence="8">
    <location>
        <begin position="248"/>
        <end position="543"/>
    </location>
</feature>
<dbReference type="SUPFAM" id="SSF56436">
    <property type="entry name" value="C-type lectin-like"/>
    <property type="match status" value="1"/>
</dbReference>
<dbReference type="GO" id="GO:0005776">
    <property type="term" value="C:autophagosome"/>
    <property type="evidence" value="ECO:0007669"/>
    <property type="project" value="TreeGrafter"/>
</dbReference>
<dbReference type="InterPro" id="IPR000719">
    <property type="entry name" value="Prot_kinase_dom"/>
</dbReference>
<evidence type="ECO:0000256" key="3">
    <source>
        <dbReference type="ARBA" id="ARBA00022777"/>
    </source>
</evidence>
<evidence type="ECO:0000313" key="10">
    <source>
        <dbReference type="Proteomes" id="UP000182350"/>
    </source>
</evidence>
<dbReference type="Gene3D" id="3.30.200.20">
    <property type="entry name" value="Phosphorylase Kinase, domain 1"/>
    <property type="match status" value="1"/>
</dbReference>
<dbReference type="OrthoDB" id="9801841at2"/>
<keyword evidence="4 6" id="KW-0067">ATP-binding</keyword>
<dbReference type="Gene3D" id="1.10.510.10">
    <property type="entry name" value="Transferase(Phosphotransferase) domain 1"/>
    <property type="match status" value="1"/>
</dbReference>
<evidence type="ECO:0000256" key="6">
    <source>
        <dbReference type="PROSITE-ProRule" id="PRU10141"/>
    </source>
</evidence>